<proteinExistence type="predicted"/>
<gene>
    <name evidence="1" type="ORF">LCPAC103_01640</name>
</gene>
<accession>A0A481Z3L3</accession>
<evidence type="ECO:0000313" key="1">
    <source>
        <dbReference type="EMBL" id="QBK90483.1"/>
    </source>
</evidence>
<dbReference type="EMBL" id="MK500489">
    <property type="protein sequence ID" value="QBK90483.1"/>
    <property type="molecule type" value="Genomic_DNA"/>
</dbReference>
<protein>
    <submittedName>
        <fullName evidence="1">Uncharacterized protein</fullName>
    </submittedName>
</protein>
<sequence length="112" mass="13184">MEAYVLASDLRCLLRKIPDAEDIMSKSPAGTNYTVDSDFYVYGDNIWSLHKTNVPYVVIKRLQRLTKDCKIHILKKDLEVMYDLAKKYENENITNYDTGSEALIEFYKYMRK</sequence>
<reference evidence="1" key="1">
    <citation type="journal article" date="2019" name="MBio">
        <title>Virus Genomes from Deep Sea Sediments Expand the Ocean Megavirome and Support Independent Origins of Viral Gigantism.</title>
        <authorList>
            <person name="Backstrom D."/>
            <person name="Yutin N."/>
            <person name="Jorgensen S.L."/>
            <person name="Dharamshi J."/>
            <person name="Homa F."/>
            <person name="Zaremba-Niedwiedzka K."/>
            <person name="Spang A."/>
            <person name="Wolf Y.I."/>
            <person name="Koonin E.V."/>
            <person name="Ettema T.J."/>
        </authorList>
    </citation>
    <scope>NUCLEOTIDE SEQUENCE</scope>
</reference>
<name>A0A481Z3L3_9VIRU</name>
<organism evidence="1">
    <name type="scientific">Pithovirus LCPAC103</name>
    <dbReference type="NCBI Taxonomy" id="2506588"/>
    <lineage>
        <taxon>Viruses</taxon>
        <taxon>Pithoviruses</taxon>
    </lineage>
</organism>